<evidence type="ECO:0000259" key="2">
    <source>
        <dbReference type="Pfam" id="PF18945"/>
    </source>
</evidence>
<dbReference type="NCBIfam" id="TIGR03355">
    <property type="entry name" value="VI_chp_2"/>
    <property type="match status" value="1"/>
</dbReference>
<evidence type="ECO:0000313" key="3">
    <source>
        <dbReference type="EMBL" id="GED22704.1"/>
    </source>
</evidence>
<proteinExistence type="predicted"/>
<accession>A0A4Y4F4E4</accession>
<gene>
    <name evidence="3" type="ORF">HHA01_16810</name>
</gene>
<dbReference type="PANTHER" id="PTHR35565">
    <property type="entry name" value="CYTOPLASMIC PROTEIN-RELATED"/>
    <property type="match status" value="1"/>
</dbReference>
<name>A0A4Y4F4E4_9GAMM</name>
<evidence type="ECO:0000313" key="4">
    <source>
        <dbReference type="Proteomes" id="UP000319812"/>
    </source>
</evidence>
<dbReference type="InterPro" id="IPR010269">
    <property type="entry name" value="T6SS_TssC-like"/>
</dbReference>
<dbReference type="AlphaFoldDB" id="A0A4Y4F4E4"/>
<dbReference type="EMBL" id="BJOC01000021">
    <property type="protein sequence ID" value="GED22704.1"/>
    <property type="molecule type" value="Genomic_DNA"/>
</dbReference>
<evidence type="ECO:0000259" key="1">
    <source>
        <dbReference type="Pfam" id="PF05943"/>
    </source>
</evidence>
<dbReference type="Pfam" id="PF18945">
    <property type="entry name" value="VipB_2"/>
    <property type="match status" value="1"/>
</dbReference>
<reference evidence="3 4" key="1">
    <citation type="submission" date="2019-06" db="EMBL/GenBank/DDBJ databases">
        <title>Whole genome shotgun sequence of Halomonas halmophila NBRC 15537.</title>
        <authorList>
            <person name="Hosoyama A."/>
            <person name="Uohara A."/>
            <person name="Ohji S."/>
            <person name="Ichikawa N."/>
        </authorList>
    </citation>
    <scope>NUCLEOTIDE SEQUENCE [LARGE SCALE GENOMIC DNA]</scope>
    <source>
        <strain evidence="3 4">NBRC 15537</strain>
    </source>
</reference>
<dbReference type="OrthoDB" id="9764000at2"/>
<protein>
    <submittedName>
        <fullName evidence="3">Type VI secretion protein</fullName>
    </submittedName>
</protein>
<feature type="domain" description="TssC1 N-terminal" evidence="1">
    <location>
        <begin position="67"/>
        <end position="366"/>
    </location>
</feature>
<dbReference type="InterPro" id="IPR044032">
    <property type="entry name" value="TssC1_C"/>
</dbReference>
<organism evidence="3 4">
    <name type="scientific">Halomonas halmophila</name>
    <dbReference type="NCBI Taxonomy" id="252"/>
    <lineage>
        <taxon>Bacteria</taxon>
        <taxon>Pseudomonadati</taxon>
        <taxon>Pseudomonadota</taxon>
        <taxon>Gammaproteobacteria</taxon>
        <taxon>Oceanospirillales</taxon>
        <taxon>Halomonadaceae</taxon>
        <taxon>Halomonas</taxon>
    </lineage>
</organism>
<feature type="domain" description="TssC1 C-terminal" evidence="2">
    <location>
        <begin position="379"/>
        <end position="490"/>
    </location>
</feature>
<comment type="caution">
    <text evidence="3">The sequence shown here is derived from an EMBL/GenBank/DDBJ whole genome shotgun (WGS) entry which is preliminary data.</text>
</comment>
<dbReference type="Pfam" id="PF05943">
    <property type="entry name" value="VipB"/>
    <property type="match status" value="1"/>
</dbReference>
<dbReference type="Proteomes" id="UP000319812">
    <property type="component" value="Unassembled WGS sequence"/>
</dbReference>
<dbReference type="RefSeq" id="WP_141319696.1">
    <property type="nucleotide sequence ID" value="NZ_BJOC01000021.1"/>
</dbReference>
<dbReference type="InterPro" id="IPR044031">
    <property type="entry name" value="TssC1_N"/>
</dbReference>
<sequence length="493" mass="56221">MTESTQNQAVASEEVQSESLLDQVMAQTRMVPEEEGYDVAKQGVAAFISELLKTDDADQQVNKSVVDRMIVELDRKIGQQVDEVIHDDEFQHLESAWRGLKLLVDRTDFRENIKLNVLHATKEELLEDFEFASELSQSGLYQHVYAAEYGQFGGEPVAAMIGHYDFTPSTPDIKLLQYTASVGAMSHAPFLSSVAPSFFGIDSFEELPNVKDFKAIFEGPKYTRWRSLRESEDSRYLGLTAPRFLLRTPYDPEENPAKSFHYRESVSDSHDNYLWGNTAYLLAERLNDSFAKYRWCPNIIGPQSGGAVENLPTHTFESLGQLQNKIPTEVLITDRREFEMAEEGFISLTMRKGSDNAAFFSANSVQKPKSFPNTPEGREAETNYKLGTQLPYMFIVNRLAHYIKVLQREQIGSWKERQDLERELNTWIRQYVADQENPPADVRSRRPLRAASVHVSDVEGDPGWYQVSLAVRPHFKYMGANFELSLVGRLDKE</sequence>
<keyword evidence="4" id="KW-1185">Reference proteome</keyword>
<dbReference type="PANTHER" id="PTHR35565:SF1">
    <property type="entry name" value="TYPE VI SECRETION SYSTEM CONTRACTILE SHEATH LARGE SUBUNIT"/>
    <property type="match status" value="1"/>
</dbReference>